<reference evidence="1" key="1">
    <citation type="journal article" date="2020" name="Nature">
        <title>Giant virus diversity and host interactions through global metagenomics.</title>
        <authorList>
            <person name="Schulz F."/>
            <person name="Roux S."/>
            <person name="Paez-Espino D."/>
            <person name="Jungbluth S."/>
            <person name="Walsh D.A."/>
            <person name="Denef V.J."/>
            <person name="McMahon K.D."/>
            <person name="Konstantinidis K.T."/>
            <person name="Eloe-Fadrosh E.A."/>
            <person name="Kyrpides N.C."/>
            <person name="Woyke T."/>
        </authorList>
    </citation>
    <scope>NUCLEOTIDE SEQUENCE</scope>
    <source>
        <strain evidence="1">GVMAG-S-3300013093-109</strain>
    </source>
</reference>
<dbReference type="EMBL" id="MN740969">
    <property type="protein sequence ID" value="QHU20611.1"/>
    <property type="molecule type" value="Genomic_DNA"/>
</dbReference>
<proteinExistence type="predicted"/>
<accession>A0A6C0KTS1</accession>
<protein>
    <submittedName>
        <fullName evidence="1">Uncharacterized protein</fullName>
    </submittedName>
</protein>
<evidence type="ECO:0000313" key="1">
    <source>
        <dbReference type="EMBL" id="QHU20611.1"/>
    </source>
</evidence>
<name>A0A6C0KTS1_9ZZZZ</name>
<organism evidence="1">
    <name type="scientific">viral metagenome</name>
    <dbReference type="NCBI Taxonomy" id="1070528"/>
    <lineage>
        <taxon>unclassified sequences</taxon>
        <taxon>metagenomes</taxon>
        <taxon>organismal metagenomes</taxon>
    </lineage>
</organism>
<sequence>MDLTPLKTAVQHELTIRTGVSSLILQNHIYGCYLIMEDIANNVLEFSDYCLKNSSFTLDLTQNFSKIGIRYGFLMDTKLILDSVQPAYQEEWMKIFEQLHSRHEIEEVDQIEDLLNELIQKTIPSEDSFFLHALETGRLPQEWMDKVLKLFEPPTSSEVTPEVTPLISQAKTEKNPVKKTYLSTTRRHKPIVVPQKKSLASTRRAKCVTNK</sequence>
<dbReference type="AlphaFoldDB" id="A0A6C0KTS1"/>